<keyword evidence="2" id="KW-0560">Oxidoreductase</keyword>
<evidence type="ECO:0000313" key="5">
    <source>
        <dbReference type="EMBL" id="RVU94175.1"/>
    </source>
</evidence>
<comment type="similarity">
    <text evidence="1">Belongs to the D-isomer specific 2-hydroxyacid dehydrogenase family.</text>
</comment>
<dbReference type="Proteomes" id="UP000288388">
    <property type="component" value="Unassembled WGS sequence"/>
</dbReference>
<organism evidence="5 6">
    <name type="scientific">Enterococcus avium</name>
    <name type="common">Streptococcus avium</name>
    <dbReference type="NCBI Taxonomy" id="33945"/>
    <lineage>
        <taxon>Bacteria</taxon>
        <taxon>Bacillati</taxon>
        <taxon>Bacillota</taxon>
        <taxon>Bacilli</taxon>
        <taxon>Lactobacillales</taxon>
        <taxon>Enterococcaceae</taxon>
        <taxon>Enterococcus</taxon>
    </lineage>
</organism>
<dbReference type="AlphaFoldDB" id="A0A437UKS9"/>
<evidence type="ECO:0000256" key="2">
    <source>
        <dbReference type="ARBA" id="ARBA00023002"/>
    </source>
</evidence>
<protein>
    <submittedName>
        <fullName evidence="5">Phosphoglycerate dehydrogenase</fullName>
    </submittedName>
</protein>
<reference evidence="5 6" key="1">
    <citation type="submission" date="2018-12" db="EMBL/GenBank/DDBJ databases">
        <title>A novel vanA-carrying plasmid in a clinical isolate of Enterococcus avium.</title>
        <authorList>
            <person name="Bernasconi O.J."/>
            <person name="Luzzaro F."/>
            <person name="Endimiani A."/>
        </authorList>
    </citation>
    <scope>NUCLEOTIDE SEQUENCE [LARGE SCALE GENOMIC DNA]</scope>
    <source>
        <strain evidence="5 6">LC0559/18</strain>
    </source>
</reference>
<evidence type="ECO:0000259" key="4">
    <source>
        <dbReference type="Pfam" id="PF02826"/>
    </source>
</evidence>
<proteinExistence type="inferred from homology"/>
<dbReference type="PROSITE" id="PS00671">
    <property type="entry name" value="D_2_HYDROXYACID_DH_3"/>
    <property type="match status" value="1"/>
</dbReference>
<dbReference type="InterPro" id="IPR050857">
    <property type="entry name" value="D-2-hydroxyacid_DH"/>
</dbReference>
<keyword evidence="3" id="KW-0520">NAD</keyword>
<dbReference type="PANTHER" id="PTHR42789:SF1">
    <property type="entry name" value="D-ISOMER SPECIFIC 2-HYDROXYACID DEHYDROGENASE FAMILY PROTEIN (AFU_ORTHOLOGUE AFUA_6G10090)"/>
    <property type="match status" value="1"/>
</dbReference>
<feature type="domain" description="D-isomer specific 2-hydroxyacid dehydrogenase NAD-binding" evidence="4">
    <location>
        <begin position="136"/>
        <end position="315"/>
    </location>
</feature>
<dbReference type="SUPFAM" id="SSF51735">
    <property type="entry name" value="NAD(P)-binding Rossmann-fold domains"/>
    <property type="match status" value="1"/>
</dbReference>
<comment type="caution">
    <text evidence="5">The sequence shown here is derived from an EMBL/GenBank/DDBJ whole genome shotgun (WGS) entry which is preliminary data.</text>
</comment>
<dbReference type="InterPro" id="IPR029753">
    <property type="entry name" value="D-isomer_DH_CS"/>
</dbReference>
<sequence>MTKVVVVGDGLVSAETLAEAALELNIEEPVEVTKYHWYADLNKEQFQEKIKLIEQKGPESVEIPAGILDDMKEADYLLVHIAPVSKAMIEAAPRLKLVGTCRGGIEHVAVEELKKRQIPLIHVIRNAEPVADFTLGLFYALTRNIAFSYQQVKEAKWPKKFPNDPYKTTLANLKVGLVGLGYIGKLVVKRLNSLGVEVIAYDPFVNQEKIREEGLKITFVGLKELFKTADIVSLHVRVTPDTKNMINADLLSMMKPSAYLVNTARPDIVNKADFVEALQMNMIAGAATDVVWEEPIPADDPLLDLDNLIITSHIAGDTIDAIPRSPYLLRDVLNDYFERGRSDMLIRV</sequence>
<accession>A0A437UKS9</accession>
<gene>
    <name evidence="5" type="ORF">EK398_04580</name>
</gene>
<dbReference type="GO" id="GO:0051287">
    <property type="term" value="F:NAD binding"/>
    <property type="evidence" value="ECO:0007669"/>
    <property type="project" value="InterPro"/>
</dbReference>
<dbReference type="Pfam" id="PF02826">
    <property type="entry name" value="2-Hacid_dh_C"/>
    <property type="match status" value="1"/>
</dbReference>
<dbReference type="RefSeq" id="WP_127978395.1">
    <property type="nucleotide sequence ID" value="NZ_JAQLBW010000020.1"/>
</dbReference>
<dbReference type="InterPro" id="IPR006140">
    <property type="entry name" value="D-isomer_DH_NAD-bd"/>
</dbReference>
<evidence type="ECO:0000256" key="3">
    <source>
        <dbReference type="ARBA" id="ARBA00023027"/>
    </source>
</evidence>
<dbReference type="Gene3D" id="3.40.50.720">
    <property type="entry name" value="NAD(P)-binding Rossmann-like Domain"/>
    <property type="match status" value="2"/>
</dbReference>
<dbReference type="PANTHER" id="PTHR42789">
    <property type="entry name" value="D-ISOMER SPECIFIC 2-HYDROXYACID DEHYDROGENASE FAMILY PROTEIN (AFU_ORTHOLOGUE AFUA_6G10090)"/>
    <property type="match status" value="1"/>
</dbReference>
<dbReference type="GO" id="GO:0016616">
    <property type="term" value="F:oxidoreductase activity, acting on the CH-OH group of donors, NAD or NADP as acceptor"/>
    <property type="evidence" value="ECO:0007669"/>
    <property type="project" value="InterPro"/>
</dbReference>
<dbReference type="SUPFAM" id="SSF52283">
    <property type="entry name" value="Formate/glycerate dehydrogenase catalytic domain-like"/>
    <property type="match status" value="1"/>
</dbReference>
<dbReference type="EMBL" id="RYZS01000001">
    <property type="protein sequence ID" value="RVU94175.1"/>
    <property type="molecule type" value="Genomic_DNA"/>
</dbReference>
<dbReference type="InterPro" id="IPR036291">
    <property type="entry name" value="NAD(P)-bd_dom_sf"/>
</dbReference>
<name>A0A437UKS9_ENTAV</name>
<evidence type="ECO:0000256" key="1">
    <source>
        <dbReference type="ARBA" id="ARBA00005854"/>
    </source>
</evidence>
<evidence type="ECO:0000313" key="6">
    <source>
        <dbReference type="Proteomes" id="UP000288388"/>
    </source>
</evidence>